<keyword evidence="7" id="KW-1185">Reference proteome</keyword>
<dbReference type="PANTHER" id="PTHR30126">
    <property type="entry name" value="HTH-TYPE TRANSCRIPTIONAL REGULATOR"/>
    <property type="match status" value="1"/>
</dbReference>
<keyword evidence="3" id="KW-0238">DNA-binding</keyword>
<dbReference type="InterPro" id="IPR000847">
    <property type="entry name" value="LysR_HTH_N"/>
</dbReference>
<evidence type="ECO:0000259" key="5">
    <source>
        <dbReference type="PROSITE" id="PS50931"/>
    </source>
</evidence>
<sequence>MRLPSLRLLAGFEAAARLGHFSRAAEELNLSQSAISHQIQQLEQELGQPLFHRVGRGVELTVAGQALLRTVQTSLHGLENGIRRISTYLAPGLVTVVCPAAAAQGWLQPAVTAMQKTLTGLLPVISVDESARFIDELDVDLLISDTPLQQADTQSQILFQDQWIVVTRAEESATLNATEGTSPQPLTLVCLEQSFSDPVCGDVLMQALGKFPRSMICDDERLVLQRVLQGQTLALLPLSTCWHLLQQGQLVHRADLPSLPGKTWWIARKQGDTRDPLVRQCHDAICEFAQTLAAPAFVPS</sequence>
<reference evidence="6" key="1">
    <citation type="submission" date="2021-04" db="EMBL/GenBank/DDBJ databases">
        <title>novel species isolated from subtropical streams in China.</title>
        <authorList>
            <person name="Lu H."/>
        </authorList>
    </citation>
    <scope>NUCLEOTIDE SEQUENCE</scope>
    <source>
        <strain evidence="6">LFS511W</strain>
    </source>
</reference>
<evidence type="ECO:0000256" key="4">
    <source>
        <dbReference type="ARBA" id="ARBA00023163"/>
    </source>
</evidence>
<evidence type="ECO:0000256" key="1">
    <source>
        <dbReference type="ARBA" id="ARBA00009437"/>
    </source>
</evidence>
<evidence type="ECO:0000256" key="2">
    <source>
        <dbReference type="ARBA" id="ARBA00023015"/>
    </source>
</evidence>
<dbReference type="InterPro" id="IPR036388">
    <property type="entry name" value="WH-like_DNA-bd_sf"/>
</dbReference>
<dbReference type="SUPFAM" id="SSF53850">
    <property type="entry name" value="Periplasmic binding protein-like II"/>
    <property type="match status" value="1"/>
</dbReference>
<dbReference type="GO" id="GO:0000976">
    <property type="term" value="F:transcription cis-regulatory region binding"/>
    <property type="evidence" value="ECO:0007669"/>
    <property type="project" value="TreeGrafter"/>
</dbReference>
<evidence type="ECO:0000256" key="3">
    <source>
        <dbReference type="ARBA" id="ARBA00023125"/>
    </source>
</evidence>
<dbReference type="GO" id="GO:0003700">
    <property type="term" value="F:DNA-binding transcription factor activity"/>
    <property type="evidence" value="ECO:0007669"/>
    <property type="project" value="InterPro"/>
</dbReference>
<evidence type="ECO:0000313" key="7">
    <source>
        <dbReference type="Proteomes" id="UP000680067"/>
    </source>
</evidence>
<dbReference type="InterPro" id="IPR036390">
    <property type="entry name" value="WH_DNA-bd_sf"/>
</dbReference>
<feature type="domain" description="HTH lysR-type" evidence="5">
    <location>
        <begin position="4"/>
        <end position="61"/>
    </location>
</feature>
<accession>A0A941DQ48</accession>
<dbReference type="PANTHER" id="PTHR30126:SF39">
    <property type="entry name" value="HTH-TYPE TRANSCRIPTIONAL REGULATOR CYSL"/>
    <property type="match status" value="1"/>
</dbReference>
<comment type="similarity">
    <text evidence="1">Belongs to the LysR transcriptional regulatory family.</text>
</comment>
<dbReference type="Proteomes" id="UP000680067">
    <property type="component" value="Unassembled WGS sequence"/>
</dbReference>
<gene>
    <name evidence="6" type="ORF">KDM89_16015</name>
</gene>
<comment type="caution">
    <text evidence="6">The sequence shown here is derived from an EMBL/GenBank/DDBJ whole genome shotgun (WGS) entry which is preliminary data.</text>
</comment>
<dbReference type="SUPFAM" id="SSF46785">
    <property type="entry name" value="Winged helix' DNA-binding domain"/>
    <property type="match status" value="1"/>
</dbReference>
<protein>
    <submittedName>
        <fullName evidence="6">LysR family transcriptional regulator</fullName>
    </submittedName>
</protein>
<keyword evidence="2" id="KW-0805">Transcription regulation</keyword>
<name>A0A941DQ48_9BURK</name>
<organism evidence="6 7">
    <name type="scientific">Undibacterium luofuense</name>
    <dbReference type="NCBI Taxonomy" id="2828733"/>
    <lineage>
        <taxon>Bacteria</taxon>
        <taxon>Pseudomonadati</taxon>
        <taxon>Pseudomonadota</taxon>
        <taxon>Betaproteobacteria</taxon>
        <taxon>Burkholderiales</taxon>
        <taxon>Oxalobacteraceae</taxon>
        <taxon>Undibacterium</taxon>
    </lineage>
</organism>
<dbReference type="InterPro" id="IPR005119">
    <property type="entry name" value="LysR_subst-bd"/>
</dbReference>
<dbReference type="AlphaFoldDB" id="A0A941DQ48"/>
<dbReference type="Gene3D" id="1.10.10.10">
    <property type="entry name" value="Winged helix-like DNA-binding domain superfamily/Winged helix DNA-binding domain"/>
    <property type="match status" value="1"/>
</dbReference>
<proteinExistence type="inferred from homology"/>
<dbReference type="Pfam" id="PF03466">
    <property type="entry name" value="LysR_substrate"/>
    <property type="match status" value="1"/>
</dbReference>
<dbReference type="PROSITE" id="PS50931">
    <property type="entry name" value="HTH_LYSR"/>
    <property type="match status" value="1"/>
</dbReference>
<dbReference type="RefSeq" id="WP_212688923.1">
    <property type="nucleotide sequence ID" value="NZ_JAGSPN010000013.1"/>
</dbReference>
<dbReference type="EMBL" id="JAGSPN010000013">
    <property type="protein sequence ID" value="MBR7783652.1"/>
    <property type="molecule type" value="Genomic_DNA"/>
</dbReference>
<dbReference type="Pfam" id="PF00126">
    <property type="entry name" value="HTH_1"/>
    <property type="match status" value="1"/>
</dbReference>
<dbReference type="PRINTS" id="PR00039">
    <property type="entry name" value="HTHLYSR"/>
</dbReference>
<dbReference type="FunFam" id="1.10.10.10:FF:000001">
    <property type="entry name" value="LysR family transcriptional regulator"/>
    <property type="match status" value="1"/>
</dbReference>
<dbReference type="Gene3D" id="3.40.190.290">
    <property type="match status" value="1"/>
</dbReference>
<evidence type="ECO:0000313" key="6">
    <source>
        <dbReference type="EMBL" id="MBR7783652.1"/>
    </source>
</evidence>
<keyword evidence="4" id="KW-0804">Transcription</keyword>